<dbReference type="AlphaFoldDB" id="T1CWT7"/>
<dbReference type="Gene3D" id="3.40.50.1820">
    <property type="entry name" value="alpha/beta hydrolase"/>
    <property type="match status" value="1"/>
</dbReference>
<reference evidence="5" key="2">
    <citation type="journal article" date="2014" name="ISME J.">
        <title>Microbial stratification in low pH oxic and suboxic macroscopic growths along an acid mine drainage.</title>
        <authorList>
            <person name="Mendez-Garcia C."/>
            <person name="Mesa V."/>
            <person name="Sprenger R.R."/>
            <person name="Richter M."/>
            <person name="Diez M.S."/>
            <person name="Solano J."/>
            <person name="Bargiela R."/>
            <person name="Golyshina O.V."/>
            <person name="Manteca A."/>
            <person name="Ramos J.L."/>
            <person name="Gallego J.R."/>
            <person name="Llorente I."/>
            <person name="Martins Dos Santos V.A."/>
            <person name="Jensen O.N."/>
            <person name="Pelaez A.I."/>
            <person name="Sanchez J."/>
            <person name="Ferrer M."/>
        </authorList>
    </citation>
    <scope>NUCLEOTIDE SEQUENCE</scope>
</reference>
<evidence type="ECO:0000259" key="4">
    <source>
        <dbReference type="Pfam" id="PF22244"/>
    </source>
</evidence>
<dbReference type="GO" id="GO:0052689">
    <property type="term" value="F:carboxylic ester hydrolase activity"/>
    <property type="evidence" value="ECO:0007669"/>
    <property type="project" value="UniProtKB-KW"/>
</dbReference>
<keyword evidence="2" id="KW-0732">Signal</keyword>
<keyword evidence="3" id="KW-0378">Hydrolase</keyword>
<accession>T1CWT7</accession>
<dbReference type="InterPro" id="IPR029058">
    <property type="entry name" value="AB_hydrolase_fold"/>
</dbReference>
<comment type="caution">
    <text evidence="5">The sequence shown here is derived from an EMBL/GenBank/DDBJ whole genome shotgun (WGS) entry which is preliminary data.</text>
</comment>
<dbReference type="SUPFAM" id="SSF53474">
    <property type="entry name" value="alpha/beta-Hydrolases"/>
    <property type="match status" value="1"/>
</dbReference>
<evidence type="ECO:0000256" key="1">
    <source>
        <dbReference type="ARBA" id="ARBA00022487"/>
    </source>
</evidence>
<organism evidence="5">
    <name type="scientific">mine drainage metagenome</name>
    <dbReference type="NCBI Taxonomy" id="410659"/>
    <lineage>
        <taxon>unclassified sequences</taxon>
        <taxon>metagenomes</taxon>
        <taxon>ecological metagenomes</taxon>
    </lineage>
</organism>
<evidence type="ECO:0000256" key="2">
    <source>
        <dbReference type="ARBA" id="ARBA00022729"/>
    </source>
</evidence>
<evidence type="ECO:0000313" key="5">
    <source>
        <dbReference type="EMBL" id="EQD73654.1"/>
    </source>
</evidence>
<reference evidence="5" key="1">
    <citation type="submission" date="2013-08" db="EMBL/GenBank/DDBJ databases">
        <authorList>
            <person name="Mendez C."/>
            <person name="Richter M."/>
            <person name="Ferrer M."/>
            <person name="Sanchez J."/>
        </authorList>
    </citation>
    <scope>NUCLEOTIDE SEQUENCE</scope>
</reference>
<sequence length="333" mass="35999">IEKYEIGPVPSCSQCAITAHYTPPAAPGSSGTLTVQVVRHRKTVTLTSAVYIPRGMGKGPFPALIPMTIASVHFHGKTLKFPPPKSPNYGSLPPGIFKNLPIATINYVSTQVAQYCASGLCNNTEDPFYRLYPHLCAGACKGGSNSGIYAAWTWGVDRLIDGIAIAVRQPAHPLPIEMKRLGVTGCSFAGKMALFAGAFNERIALTIAQESGGGGATSWRFSHQIEAQNSVEDIDDTNYNWWAGQMKRFAGADVYKLPVDQDELMDMVAPRALLETGNTEFYWLSNGSNYVASRATQSVYDTLGVGDRFGFYLDGDHAHCAVRPAEVPVIKAF</sequence>
<feature type="non-terminal residue" evidence="5">
    <location>
        <position position="1"/>
    </location>
</feature>
<protein>
    <recommendedName>
        <fullName evidence="4">4-O-methyl-glucuronoyl methylesterase-like domain-containing protein</fullName>
    </recommendedName>
</protein>
<dbReference type="EMBL" id="AUZX01003531">
    <property type="protein sequence ID" value="EQD73654.1"/>
    <property type="molecule type" value="Genomic_DNA"/>
</dbReference>
<evidence type="ECO:0000256" key="3">
    <source>
        <dbReference type="ARBA" id="ARBA00022801"/>
    </source>
</evidence>
<gene>
    <name evidence="5" type="ORF">B1A_04845</name>
</gene>
<feature type="non-terminal residue" evidence="5">
    <location>
        <position position="333"/>
    </location>
</feature>
<keyword evidence="1" id="KW-0719">Serine esterase</keyword>
<proteinExistence type="predicted"/>
<name>T1CWT7_9ZZZZ</name>
<feature type="domain" description="4-O-methyl-glucuronoyl methylesterase-like" evidence="4">
    <location>
        <begin position="35"/>
        <end position="304"/>
    </location>
</feature>
<dbReference type="Pfam" id="PF22244">
    <property type="entry name" value="GCE_fung"/>
    <property type="match status" value="1"/>
</dbReference>
<dbReference type="InterPro" id="IPR054579">
    <property type="entry name" value="GCE-like_dom"/>
</dbReference>